<dbReference type="AlphaFoldDB" id="A0A2Z3H2P0"/>
<feature type="domain" description="ORC1/DEAH AAA+ ATPase" evidence="2">
    <location>
        <begin position="43"/>
        <end position="170"/>
    </location>
</feature>
<name>A0A2Z3H2P0_9BACT</name>
<dbReference type="InterPro" id="IPR049945">
    <property type="entry name" value="AAA_22"/>
</dbReference>
<dbReference type="Pfam" id="PF13401">
    <property type="entry name" value="AAA_22"/>
    <property type="match status" value="1"/>
</dbReference>
<dbReference type="SUPFAM" id="SSF52540">
    <property type="entry name" value="P-loop containing nucleoside triphosphate hydrolases"/>
    <property type="match status" value="1"/>
</dbReference>
<gene>
    <name evidence="3" type="ORF">C1280_13010</name>
</gene>
<keyword evidence="4" id="KW-1185">Reference proteome</keyword>
<protein>
    <recommendedName>
        <fullName evidence="2">ORC1/DEAH AAA+ ATPase domain-containing protein</fullName>
    </recommendedName>
</protein>
<dbReference type="EMBL" id="CP025958">
    <property type="protein sequence ID" value="AWM37826.1"/>
    <property type="molecule type" value="Genomic_DNA"/>
</dbReference>
<accession>A0A2Z3H2P0</accession>
<feature type="region of interest" description="Disordered" evidence="1">
    <location>
        <begin position="267"/>
        <end position="319"/>
    </location>
</feature>
<dbReference type="KEGG" id="gog:C1280_13010"/>
<dbReference type="InterPro" id="IPR052026">
    <property type="entry name" value="ExeA_AAA_ATPase_DNA-bind"/>
</dbReference>
<evidence type="ECO:0000256" key="1">
    <source>
        <dbReference type="SAM" id="MobiDB-lite"/>
    </source>
</evidence>
<dbReference type="GO" id="GO:0016887">
    <property type="term" value="F:ATP hydrolysis activity"/>
    <property type="evidence" value="ECO:0007669"/>
    <property type="project" value="InterPro"/>
</dbReference>
<evidence type="ECO:0000313" key="3">
    <source>
        <dbReference type="EMBL" id="AWM37826.1"/>
    </source>
</evidence>
<evidence type="ECO:0000259" key="2">
    <source>
        <dbReference type="Pfam" id="PF13401"/>
    </source>
</evidence>
<dbReference type="RefSeq" id="WP_010039806.1">
    <property type="nucleotide sequence ID" value="NZ_CP025958.1"/>
</dbReference>
<dbReference type="PANTHER" id="PTHR35894:SF1">
    <property type="entry name" value="PHOSPHORIBULOKINASE _ URIDINE KINASE FAMILY"/>
    <property type="match status" value="1"/>
</dbReference>
<dbReference type="PANTHER" id="PTHR35894">
    <property type="entry name" value="GENERAL SECRETION PATHWAY PROTEIN A-RELATED"/>
    <property type="match status" value="1"/>
</dbReference>
<dbReference type="Gene3D" id="3.40.50.300">
    <property type="entry name" value="P-loop containing nucleotide triphosphate hydrolases"/>
    <property type="match status" value="1"/>
</dbReference>
<dbReference type="InterPro" id="IPR027417">
    <property type="entry name" value="P-loop_NTPase"/>
</dbReference>
<organism evidence="3 4">
    <name type="scientific">Gemmata obscuriglobus</name>
    <dbReference type="NCBI Taxonomy" id="114"/>
    <lineage>
        <taxon>Bacteria</taxon>
        <taxon>Pseudomonadati</taxon>
        <taxon>Planctomycetota</taxon>
        <taxon>Planctomycetia</taxon>
        <taxon>Gemmatales</taxon>
        <taxon>Gemmataceae</taxon>
        <taxon>Gemmata</taxon>
    </lineage>
</organism>
<proteinExistence type="predicted"/>
<sequence>MDWSHFGMDRAPFRPAVDPAAYFAAPGHEAALAGLVGAFARRDPLVLIDGPSGVGKSLVTRKWLDDLLPDVPRVLIPNARAEKPADLLQAVLFDLGKPYQGLTEQELRLAVTGHLLDAAGGGFPTVLVIDEAQHLSHAALEELRLLGNLESRAGAVAFAVLVAHARLRDALRLPAYAPVADRIGTRCRIEAFGAEESAAYLAHQVRAAGGDPLKVFEEGTVALMSAACGGVPRVLNRAAALAFELSAEAGAPAVDVEAALEALERLGRTPPDADGTGEAVLLPHPAREQPPARKPRTQAAGERGSASEPKHKPGRKRPA</sequence>
<dbReference type="Proteomes" id="UP000245802">
    <property type="component" value="Chromosome"/>
</dbReference>
<evidence type="ECO:0000313" key="4">
    <source>
        <dbReference type="Proteomes" id="UP000245802"/>
    </source>
</evidence>
<dbReference type="OrthoDB" id="9783370at2"/>
<reference evidence="3 4" key="1">
    <citation type="submission" date="2018-01" db="EMBL/GenBank/DDBJ databases">
        <title>G. obscuriglobus.</title>
        <authorList>
            <person name="Franke J."/>
            <person name="Blomberg W."/>
            <person name="Selmecki A."/>
        </authorList>
    </citation>
    <scope>NUCLEOTIDE SEQUENCE [LARGE SCALE GENOMIC DNA]</scope>
    <source>
        <strain evidence="3 4">DSM 5831</strain>
    </source>
</reference>